<reference evidence="1" key="1">
    <citation type="submission" date="2021-05" db="EMBL/GenBank/DDBJ databases">
        <title>The genome of the haptophyte Pavlova lutheri (Diacronema luteri, Pavlovales) - a model for lipid biosynthesis in eukaryotic algae.</title>
        <authorList>
            <person name="Hulatt C.J."/>
            <person name="Posewitz M.C."/>
        </authorList>
    </citation>
    <scope>NUCLEOTIDE SEQUENCE</scope>
    <source>
        <strain evidence="1">NIVA-4/92</strain>
    </source>
</reference>
<dbReference type="Proteomes" id="UP000751190">
    <property type="component" value="Unassembled WGS sequence"/>
</dbReference>
<dbReference type="OrthoDB" id="385235at2759"/>
<proteinExistence type="predicted"/>
<comment type="caution">
    <text evidence="1">The sequence shown here is derived from an EMBL/GenBank/DDBJ whole genome shotgun (WGS) entry which is preliminary data.</text>
</comment>
<sequence length="500" mass="54244">MRLLNTWRVRRYSDVLGVARRLTQPHGLTLPERAAALARLREGAQGLTDEQLRALDPPQLAQLLGACAMARPAPVDVFLRSAKLMGQPELLCALDARSFASLSYAFATAGVRARVLLDRLAAQLCAPSPAREAGAEEKLYVKAAELPLAPRRSLAHVARCVDLSELDACRLARLGWAYAQLAQHTPALFEAVARAAEARLNTFGAAELSMLCFALGSSGYAAWPVSASVLARAAEIVGAPGALTLWPPSLLCALACGFARACEPTDRARVLRAVSRRLTPLAQADRDVLRARELASLLWAFAVSAEGAQPNAHELMRALTHEVSARGSGAFGAIEVQQVQHALGVLRLEAPELRLAPPARLQRAAERLRERTRRCAPPSAATRPLSVELRLLGIEHTREYQVPGTPFVVDIALPHARLALELRGFHAHLQRRAADECKLRLLARHGWRVEVVGTHHCALLRRAGRLHELAQLIRDGAVDELGSAARELAMQPCAPRGVRQ</sequence>
<name>A0A8J6C562_DIALT</name>
<keyword evidence="2" id="KW-1185">Reference proteome</keyword>
<protein>
    <recommendedName>
        <fullName evidence="3">RAP domain-containing protein</fullName>
    </recommendedName>
</protein>
<evidence type="ECO:0008006" key="3">
    <source>
        <dbReference type="Google" id="ProtNLM"/>
    </source>
</evidence>
<gene>
    <name evidence="1" type="ORF">KFE25_004265</name>
</gene>
<dbReference type="AlphaFoldDB" id="A0A8J6C562"/>
<dbReference type="EMBL" id="JAGTXO010000046">
    <property type="protein sequence ID" value="KAG8458931.1"/>
    <property type="molecule type" value="Genomic_DNA"/>
</dbReference>
<evidence type="ECO:0000313" key="1">
    <source>
        <dbReference type="EMBL" id="KAG8458931.1"/>
    </source>
</evidence>
<accession>A0A8J6C562</accession>
<evidence type="ECO:0000313" key="2">
    <source>
        <dbReference type="Proteomes" id="UP000751190"/>
    </source>
</evidence>
<organism evidence="1 2">
    <name type="scientific">Diacronema lutheri</name>
    <name type="common">Unicellular marine alga</name>
    <name type="synonym">Monochrysis lutheri</name>
    <dbReference type="NCBI Taxonomy" id="2081491"/>
    <lineage>
        <taxon>Eukaryota</taxon>
        <taxon>Haptista</taxon>
        <taxon>Haptophyta</taxon>
        <taxon>Pavlovophyceae</taxon>
        <taxon>Pavlovales</taxon>
        <taxon>Pavlovaceae</taxon>
        <taxon>Diacronema</taxon>
    </lineage>
</organism>